<dbReference type="AlphaFoldDB" id="A0A380U6G1"/>
<keyword evidence="4" id="KW-0449">Lipoprotein</keyword>
<comment type="similarity">
    <text evidence="4">Belongs to the BamE family.</text>
</comment>
<dbReference type="GO" id="GO:1990063">
    <property type="term" value="C:Bam protein complex"/>
    <property type="evidence" value="ECO:0007669"/>
    <property type="project" value="TreeGrafter"/>
</dbReference>
<dbReference type="GO" id="GO:0051205">
    <property type="term" value="P:protein insertion into membrane"/>
    <property type="evidence" value="ECO:0007669"/>
    <property type="project" value="UniProtKB-UniRule"/>
</dbReference>
<keyword evidence="2 4" id="KW-0472">Membrane</keyword>
<evidence type="ECO:0000313" key="6">
    <source>
        <dbReference type="EMBL" id="SUT96349.1"/>
    </source>
</evidence>
<dbReference type="InterPro" id="IPR007450">
    <property type="entry name" value="BamE_dom"/>
</dbReference>
<dbReference type="HAMAP" id="MF_00925">
    <property type="entry name" value="OM_assembly_BamE"/>
    <property type="match status" value="1"/>
</dbReference>
<keyword evidence="1 4" id="KW-0732">Signal</keyword>
<sequence length="136" mass="15549">MKIKSILTALFVLGLSACSTVEKVVYRIDVPQGNYLEEASVKQLQTGMTKQQVQYLLGTPVLKDPFGTSTWHYVFLQQKGYETPEQHTLVVNFDKNGRVTNYDLDKPLPDANKEVLNNAIIEAPTTEKPSWWQFWK</sequence>
<evidence type="ECO:0000259" key="5">
    <source>
        <dbReference type="Pfam" id="PF04355"/>
    </source>
</evidence>
<evidence type="ECO:0000256" key="1">
    <source>
        <dbReference type="ARBA" id="ARBA00022729"/>
    </source>
</evidence>
<name>A0A380U6G1_9PAST</name>
<evidence type="ECO:0000256" key="2">
    <source>
        <dbReference type="ARBA" id="ARBA00023136"/>
    </source>
</evidence>
<evidence type="ECO:0000256" key="4">
    <source>
        <dbReference type="HAMAP-Rule" id="MF_00925"/>
    </source>
</evidence>
<dbReference type="GO" id="GO:0043165">
    <property type="term" value="P:Gram-negative-bacterium-type cell outer membrane assembly"/>
    <property type="evidence" value="ECO:0007669"/>
    <property type="project" value="UniProtKB-UniRule"/>
</dbReference>
<proteinExistence type="inferred from homology"/>
<dbReference type="InterPro" id="IPR037873">
    <property type="entry name" value="BamE-like"/>
</dbReference>
<dbReference type="OrthoDB" id="9808250at2"/>
<dbReference type="GO" id="GO:0030674">
    <property type="term" value="F:protein-macromolecule adaptor activity"/>
    <property type="evidence" value="ECO:0007669"/>
    <property type="project" value="TreeGrafter"/>
</dbReference>
<dbReference type="EMBL" id="UFRQ01000003">
    <property type="protein sequence ID" value="SUT96349.1"/>
    <property type="molecule type" value="Genomic_DNA"/>
</dbReference>
<evidence type="ECO:0000256" key="3">
    <source>
        <dbReference type="ARBA" id="ARBA00023237"/>
    </source>
</evidence>
<accession>A0A380U6G1</accession>
<keyword evidence="4" id="KW-0564">Palmitate</keyword>
<gene>
    <name evidence="6" type="primary">smpA</name>
    <name evidence="4" type="synonym">bamE</name>
    <name evidence="6" type="ORF">NCTC10801_02697</name>
</gene>
<comment type="subcellular location">
    <subcellularLocation>
        <location evidence="4">Cell outer membrane</location>
        <topology evidence="4">Lipid-anchor</topology>
    </subcellularLocation>
</comment>
<dbReference type="Gene3D" id="3.30.1450.10">
    <property type="match status" value="1"/>
</dbReference>
<organism evidence="6 7">
    <name type="scientific">[Actinobacillus] rossii</name>
    <dbReference type="NCBI Taxonomy" id="123820"/>
    <lineage>
        <taxon>Bacteria</taxon>
        <taxon>Pseudomonadati</taxon>
        <taxon>Pseudomonadota</taxon>
        <taxon>Gammaproteobacteria</taxon>
        <taxon>Pasteurellales</taxon>
        <taxon>Pasteurellaceae</taxon>
    </lineage>
</organism>
<dbReference type="PANTHER" id="PTHR37482:SF1">
    <property type="entry name" value="OUTER MEMBRANE PROTEIN ASSEMBLY FACTOR BAME"/>
    <property type="match status" value="1"/>
</dbReference>
<protein>
    <recommendedName>
        <fullName evidence="4">Outer membrane protein assembly factor BamE</fullName>
    </recommendedName>
</protein>
<comment type="subunit">
    <text evidence="4">Part of the Bam complex.</text>
</comment>
<comment type="function">
    <text evidence="4">Part of the outer membrane protein assembly complex, which is involved in assembly and insertion of beta-barrel proteins into the outer membrane.</text>
</comment>
<dbReference type="Proteomes" id="UP000254649">
    <property type="component" value="Unassembled WGS sequence"/>
</dbReference>
<keyword evidence="7" id="KW-1185">Reference proteome</keyword>
<dbReference type="PROSITE" id="PS51257">
    <property type="entry name" value="PROKAR_LIPOPROTEIN"/>
    <property type="match status" value="1"/>
</dbReference>
<keyword evidence="3 4" id="KW-0998">Cell outer membrane</keyword>
<dbReference type="PANTHER" id="PTHR37482">
    <property type="entry name" value="OUTER MEMBRANE PROTEIN ASSEMBLY FACTOR BAME"/>
    <property type="match status" value="1"/>
</dbReference>
<feature type="domain" description="Outer membrane protein assembly factor BamE" evidence="5">
    <location>
        <begin position="33"/>
        <end position="102"/>
    </location>
</feature>
<evidence type="ECO:0000313" key="7">
    <source>
        <dbReference type="Proteomes" id="UP000254649"/>
    </source>
</evidence>
<reference evidence="6 7" key="1">
    <citation type="submission" date="2018-06" db="EMBL/GenBank/DDBJ databases">
        <authorList>
            <consortium name="Pathogen Informatics"/>
            <person name="Doyle S."/>
        </authorList>
    </citation>
    <scope>NUCLEOTIDE SEQUENCE [LARGE SCALE GENOMIC DNA]</scope>
    <source>
        <strain evidence="6 7">NCTC10801</strain>
    </source>
</reference>
<dbReference type="NCBIfam" id="NF008585">
    <property type="entry name" value="PRK11548.1"/>
    <property type="match status" value="1"/>
</dbReference>
<dbReference type="InterPro" id="IPR026592">
    <property type="entry name" value="BamE"/>
</dbReference>
<dbReference type="Pfam" id="PF04355">
    <property type="entry name" value="BamE"/>
    <property type="match status" value="1"/>
</dbReference>